<evidence type="ECO:0000256" key="1">
    <source>
        <dbReference type="SAM" id="MobiDB-lite"/>
    </source>
</evidence>
<dbReference type="RefSeq" id="WP_183297296.1">
    <property type="nucleotide sequence ID" value="NZ_JACHVX010000005.1"/>
</dbReference>
<gene>
    <name evidence="3" type="ORF">FHR80_003444</name>
</gene>
<reference evidence="3 4" key="2">
    <citation type="submission" date="2020-08" db="EMBL/GenBank/DDBJ databases">
        <authorList>
            <person name="Partida-Martinez L."/>
            <person name="Huntemann M."/>
            <person name="Clum A."/>
            <person name="Wang J."/>
            <person name="Palaniappan K."/>
            <person name="Ritter S."/>
            <person name="Chen I.-M."/>
            <person name="Stamatis D."/>
            <person name="Reddy T."/>
            <person name="O'Malley R."/>
            <person name="Daum C."/>
            <person name="Shapiro N."/>
            <person name="Ivanova N."/>
            <person name="Kyrpides N."/>
            <person name="Woyke T."/>
        </authorList>
    </citation>
    <scope>NUCLEOTIDE SEQUENCE [LARGE SCALE GENOMIC DNA]</scope>
    <source>
        <strain evidence="3 4">RAS26</strain>
    </source>
</reference>
<name>A0A7W4UHZ4_9CELL</name>
<feature type="transmembrane region" description="Helical" evidence="2">
    <location>
        <begin position="730"/>
        <end position="750"/>
    </location>
</feature>
<feature type="transmembrane region" description="Helical" evidence="2">
    <location>
        <begin position="808"/>
        <end position="830"/>
    </location>
</feature>
<dbReference type="AlphaFoldDB" id="A0A7W4UHZ4"/>
<comment type="caution">
    <text evidence="3">The sequence shown here is derived from an EMBL/GenBank/DDBJ whole genome shotgun (WGS) entry which is preliminary data.</text>
</comment>
<dbReference type="EMBL" id="JACHVX010000005">
    <property type="protein sequence ID" value="MBB2924511.1"/>
    <property type="molecule type" value="Genomic_DNA"/>
</dbReference>
<feature type="compositionally biased region" description="Low complexity" evidence="1">
    <location>
        <begin position="837"/>
        <end position="847"/>
    </location>
</feature>
<keyword evidence="2" id="KW-0812">Transmembrane</keyword>
<reference evidence="3 4" key="1">
    <citation type="submission" date="2020-08" db="EMBL/GenBank/DDBJ databases">
        <title>The Agave Microbiome: Exploring the role of microbial communities in plant adaptations to desert environments.</title>
        <authorList>
            <person name="Partida-Martinez L.P."/>
        </authorList>
    </citation>
    <scope>NUCLEOTIDE SEQUENCE [LARGE SCALE GENOMIC DNA]</scope>
    <source>
        <strain evidence="3 4">RAS26</strain>
    </source>
</reference>
<feature type="compositionally biased region" description="Low complexity" evidence="1">
    <location>
        <begin position="868"/>
        <end position="877"/>
    </location>
</feature>
<feature type="region of interest" description="Disordered" evidence="1">
    <location>
        <begin position="837"/>
        <end position="910"/>
    </location>
</feature>
<feature type="transmembrane region" description="Helical" evidence="2">
    <location>
        <begin position="676"/>
        <end position="694"/>
    </location>
</feature>
<dbReference type="Gene3D" id="3.40.720.10">
    <property type="entry name" value="Alkaline Phosphatase, subunit A"/>
    <property type="match status" value="1"/>
</dbReference>
<dbReference type="InterPro" id="IPR006311">
    <property type="entry name" value="TAT_signal"/>
</dbReference>
<feature type="transmembrane region" description="Helical" evidence="2">
    <location>
        <begin position="520"/>
        <end position="540"/>
    </location>
</feature>
<keyword evidence="2" id="KW-1133">Transmembrane helix</keyword>
<dbReference type="Proteomes" id="UP000518206">
    <property type="component" value="Unassembled WGS sequence"/>
</dbReference>
<dbReference type="InterPro" id="IPR017850">
    <property type="entry name" value="Alkaline_phosphatase_core_sf"/>
</dbReference>
<evidence type="ECO:0000313" key="3">
    <source>
        <dbReference type="EMBL" id="MBB2924511.1"/>
    </source>
</evidence>
<feature type="transmembrane region" description="Helical" evidence="2">
    <location>
        <begin position="622"/>
        <end position="640"/>
    </location>
</feature>
<evidence type="ECO:0000256" key="2">
    <source>
        <dbReference type="SAM" id="Phobius"/>
    </source>
</evidence>
<keyword evidence="2" id="KW-0472">Membrane</keyword>
<accession>A0A7W4UHZ4</accession>
<evidence type="ECO:0000313" key="4">
    <source>
        <dbReference type="Proteomes" id="UP000518206"/>
    </source>
</evidence>
<dbReference type="PROSITE" id="PS51318">
    <property type="entry name" value="TAT"/>
    <property type="match status" value="1"/>
</dbReference>
<feature type="transmembrane region" description="Helical" evidence="2">
    <location>
        <begin position="552"/>
        <end position="574"/>
    </location>
</feature>
<feature type="transmembrane region" description="Helical" evidence="2">
    <location>
        <begin position="493"/>
        <end position="514"/>
    </location>
</feature>
<sequence>MPLPDLARPSAPARARRAVLTATLAAVLAVGPALGLAAASAAGAPTGARAETQAAGGAEASTAVRAEAPGAARGVAPGAVRTDAPSAVRADAPPVVLVGTTGLRWDDLGSLTTPALWTLSREGAVGTVAARSIRTSACPADGWLAVSAGNRAGDLLVEDGTCRRLREPMPGSAVPGWADYLESAELESYDARLGMLGDTLLEGGAQVVGIGPGAAIALAGSDGVPVGEHLASPVDPDDLERRAEDALETADLLVVDVGSVRDPGYATRSRPASDPALAGEAVDPSLDEVRGTDAVTEPTRGEQAQAIDARVRAVLDAVDDSRTGATVLVVSLADSRRKATLQLAAATGPVVTGEGTYSDAFLVSGSTRQPGYVQATDVTPTLLTGLGLRDVAPSGVVVGAPMLTAGGLTLASERVAALIDANRHALATQPLMGQVYLVLVGINLVLYALVSVGLNGRVLDWLRRTVARRWPGRGRRLVAATTRPGAVLRQLRIAGVAVATYPVATFLANLSPWWRASTPSYALAALVVAWITVLTALALLPRWGRWPLGPLGVVAAVTAVVLTVDVATGARLQLAAVMGVLPQVAGRFYGFNNTAFSLFAAASILLTVAITNPLVARGRRRLAAGVVAVVGVVATVLDGLPSIGADFGGPPALVPGFAVLAILAAGVRLTWWRTLAVLAAGALTVTSFAVLDWLRPADSRTHLGRFVATVLDGGLLPVVTRKLEQNLNNLVGSELTLLAAGGLLLLLLVLGRPVRTAVGAPDGGAYGWLSSGAPLTRLGTDAPMLRPGLVALAVTLGIGFALNDSGVLIPAMGGALAVPLLVAACASWMLTLSPGAPGAAGSAGSDGTTDDDGAGARAGAAPGGGEAAGAETAGAETAGDETAGDEAAAHGAGAGPADLSGASEGAAARG</sequence>
<feature type="transmembrane region" description="Helical" evidence="2">
    <location>
        <begin position="784"/>
        <end position="802"/>
    </location>
</feature>
<protein>
    <submittedName>
        <fullName evidence="3">Uncharacterized protein</fullName>
    </submittedName>
</protein>
<organism evidence="3 4">
    <name type="scientific">Cellulomonas cellasea</name>
    <dbReference type="NCBI Taxonomy" id="43670"/>
    <lineage>
        <taxon>Bacteria</taxon>
        <taxon>Bacillati</taxon>
        <taxon>Actinomycetota</taxon>
        <taxon>Actinomycetes</taxon>
        <taxon>Micrococcales</taxon>
        <taxon>Cellulomonadaceae</taxon>
        <taxon>Cellulomonas</taxon>
    </lineage>
</organism>
<feature type="transmembrane region" description="Helical" evidence="2">
    <location>
        <begin position="435"/>
        <end position="454"/>
    </location>
</feature>
<proteinExistence type="predicted"/>
<feature type="compositionally biased region" description="Low complexity" evidence="1">
    <location>
        <begin position="885"/>
        <end position="898"/>
    </location>
</feature>
<feature type="transmembrane region" description="Helical" evidence="2">
    <location>
        <begin position="594"/>
        <end position="615"/>
    </location>
</feature>